<feature type="region of interest" description="Disordered" evidence="10">
    <location>
        <begin position="529"/>
        <end position="562"/>
    </location>
</feature>
<feature type="cross-link" description="Glycyl lysine isopeptide (Lys-Gly) (interchain with G-Cter in SUMO2)" evidence="8">
    <location>
        <position position="249"/>
    </location>
</feature>
<dbReference type="Pfam" id="PF00069">
    <property type="entry name" value="Pkinase"/>
    <property type="match status" value="1"/>
</dbReference>
<evidence type="ECO:0000256" key="2">
    <source>
        <dbReference type="ARBA" id="ARBA00022679"/>
    </source>
</evidence>
<dbReference type="AlphaFoldDB" id="F0W3X7"/>
<keyword evidence="5 7" id="KW-0067">ATP-binding</keyword>
<evidence type="ECO:0000256" key="4">
    <source>
        <dbReference type="ARBA" id="ARBA00022777"/>
    </source>
</evidence>
<reference evidence="12" key="1">
    <citation type="journal article" date="2011" name="PLoS Biol.">
        <title>Gene gain and loss during evolution of obligate parasitism in the white rust pathogen of Arabidopsis thaliana.</title>
        <authorList>
            <person name="Kemen E."/>
            <person name="Gardiner A."/>
            <person name="Schultz-Larsen T."/>
            <person name="Kemen A.C."/>
            <person name="Balmuth A.L."/>
            <person name="Robert-Seilaniantz A."/>
            <person name="Bailey K."/>
            <person name="Holub E."/>
            <person name="Studholme D.J."/>
            <person name="Maclean D."/>
            <person name="Jones J.D."/>
        </authorList>
    </citation>
    <scope>NUCLEOTIDE SEQUENCE</scope>
</reference>
<feature type="region of interest" description="Disordered" evidence="10">
    <location>
        <begin position="482"/>
        <end position="508"/>
    </location>
</feature>
<evidence type="ECO:0000256" key="9">
    <source>
        <dbReference type="PROSITE-ProRule" id="PRU10141"/>
    </source>
</evidence>
<keyword evidence="1" id="KW-0723">Serine/threonine-protein kinase</keyword>
<dbReference type="CDD" id="cd05117">
    <property type="entry name" value="STKc_CAMK"/>
    <property type="match status" value="1"/>
</dbReference>
<evidence type="ECO:0000256" key="10">
    <source>
        <dbReference type="SAM" id="MobiDB-lite"/>
    </source>
</evidence>
<evidence type="ECO:0000259" key="11">
    <source>
        <dbReference type="PROSITE" id="PS50011"/>
    </source>
</evidence>
<dbReference type="Gene3D" id="1.10.510.10">
    <property type="entry name" value="Transferase(Phosphotransferase) domain 1"/>
    <property type="match status" value="1"/>
</dbReference>
<dbReference type="PROSITE" id="PS00107">
    <property type="entry name" value="PROTEIN_KINASE_ATP"/>
    <property type="match status" value="1"/>
</dbReference>
<evidence type="ECO:0000256" key="3">
    <source>
        <dbReference type="ARBA" id="ARBA00022741"/>
    </source>
</evidence>
<evidence type="ECO:0000256" key="1">
    <source>
        <dbReference type="ARBA" id="ARBA00022527"/>
    </source>
</evidence>
<dbReference type="InterPro" id="IPR000719">
    <property type="entry name" value="Prot_kinase_dom"/>
</dbReference>
<dbReference type="PANTHER" id="PTHR24350">
    <property type="entry name" value="SERINE/THREONINE-PROTEIN KINASE IAL-RELATED"/>
    <property type="match status" value="1"/>
</dbReference>
<dbReference type="SMART" id="SM00220">
    <property type="entry name" value="S_TKc"/>
    <property type="match status" value="1"/>
</dbReference>
<feature type="binding site" evidence="7">
    <location>
        <position position="265"/>
    </location>
    <ligand>
        <name>ATP</name>
        <dbReference type="ChEBI" id="CHEBI:30616"/>
    </ligand>
</feature>
<evidence type="ECO:0000256" key="7">
    <source>
        <dbReference type="PIRSR" id="PIRSR630616-2"/>
    </source>
</evidence>
<feature type="domain" description="Protein kinase" evidence="11">
    <location>
        <begin position="125"/>
        <end position="377"/>
    </location>
</feature>
<reference evidence="12" key="2">
    <citation type="submission" date="2011-02" db="EMBL/GenBank/DDBJ databases">
        <authorList>
            <person name="MacLean D."/>
        </authorList>
    </citation>
    <scope>NUCLEOTIDE SEQUENCE</scope>
</reference>
<dbReference type="GO" id="GO:0004674">
    <property type="term" value="F:protein serine/threonine kinase activity"/>
    <property type="evidence" value="ECO:0007669"/>
    <property type="project" value="UniProtKB-KW"/>
</dbReference>
<dbReference type="PROSITE" id="PS00108">
    <property type="entry name" value="PROTEIN_KINASE_ST"/>
    <property type="match status" value="1"/>
</dbReference>
<dbReference type="SUPFAM" id="SSF56112">
    <property type="entry name" value="Protein kinase-like (PK-like)"/>
    <property type="match status" value="1"/>
</dbReference>
<accession>F0W3X7</accession>
<feature type="binding site" evidence="7">
    <location>
        <begin position="251"/>
        <end position="252"/>
    </location>
    <ligand>
        <name>ATP</name>
        <dbReference type="ChEBI" id="CHEBI:30616"/>
    </ligand>
</feature>
<evidence type="ECO:0000256" key="5">
    <source>
        <dbReference type="ARBA" id="ARBA00022840"/>
    </source>
</evidence>
<feature type="compositionally biased region" description="Polar residues" evidence="10">
    <location>
        <begin position="482"/>
        <end position="495"/>
    </location>
</feature>
<organism evidence="12">
    <name type="scientific">Albugo laibachii Nc14</name>
    <dbReference type="NCBI Taxonomy" id="890382"/>
    <lineage>
        <taxon>Eukaryota</taxon>
        <taxon>Sar</taxon>
        <taxon>Stramenopiles</taxon>
        <taxon>Oomycota</taxon>
        <taxon>Peronosporomycetes</taxon>
        <taxon>Albuginales</taxon>
        <taxon>Albuginaceae</taxon>
        <taxon>Albugo</taxon>
    </lineage>
</organism>
<feature type="region of interest" description="Disordered" evidence="10">
    <location>
        <begin position="723"/>
        <end position="766"/>
    </location>
</feature>
<feature type="active site" description="Proton acceptor" evidence="6">
    <location>
        <position position="247"/>
    </location>
</feature>
<dbReference type="FunFam" id="1.10.510.10:FF:000571">
    <property type="entry name" value="Maternal embryonic leucine zipper kinase"/>
    <property type="match status" value="1"/>
</dbReference>
<dbReference type="InterPro" id="IPR011009">
    <property type="entry name" value="Kinase-like_dom_sf"/>
</dbReference>
<protein>
    <submittedName>
        <fullName evidence="12">Protein kinase putative</fullName>
    </submittedName>
</protein>
<dbReference type="InterPro" id="IPR017441">
    <property type="entry name" value="Protein_kinase_ATP_BS"/>
</dbReference>
<dbReference type="GO" id="GO:0005524">
    <property type="term" value="F:ATP binding"/>
    <property type="evidence" value="ECO:0007669"/>
    <property type="project" value="UniProtKB-UniRule"/>
</dbReference>
<feature type="binding site" evidence="7 9">
    <location>
        <position position="154"/>
    </location>
    <ligand>
        <name>ATP</name>
        <dbReference type="ChEBI" id="CHEBI:30616"/>
    </ligand>
</feature>
<proteinExistence type="predicted"/>
<keyword evidence="3 7" id="KW-0547">Nucleotide-binding</keyword>
<feature type="compositionally biased region" description="Basic and acidic residues" evidence="10">
    <location>
        <begin position="496"/>
        <end position="505"/>
    </location>
</feature>
<dbReference type="InterPro" id="IPR008271">
    <property type="entry name" value="Ser/Thr_kinase_AS"/>
</dbReference>
<keyword evidence="2" id="KW-0808">Transferase</keyword>
<dbReference type="InterPro" id="IPR030616">
    <property type="entry name" value="Aur-like"/>
</dbReference>
<dbReference type="PROSITE" id="PS50011">
    <property type="entry name" value="PROTEIN_KINASE_DOM"/>
    <property type="match status" value="1"/>
</dbReference>
<evidence type="ECO:0000313" key="12">
    <source>
        <dbReference type="EMBL" id="CCA15772.1"/>
    </source>
</evidence>
<dbReference type="HOGENOM" id="CLU_364645_0_0_1"/>
<feature type="compositionally biased region" description="Low complexity" evidence="10">
    <location>
        <begin position="552"/>
        <end position="562"/>
    </location>
</feature>
<dbReference type="EMBL" id="FR824060">
    <property type="protein sequence ID" value="CCA15772.1"/>
    <property type="molecule type" value="Genomic_DNA"/>
</dbReference>
<keyword evidence="4 12" id="KW-0418">Kinase</keyword>
<gene>
    <name evidence="12" type="primary">AlNc14C15G1678</name>
    <name evidence="12" type="ORF">ALNC14_019150</name>
</gene>
<feature type="compositionally biased region" description="Basic and acidic residues" evidence="10">
    <location>
        <begin position="723"/>
        <end position="746"/>
    </location>
</feature>
<evidence type="ECO:0000256" key="8">
    <source>
        <dbReference type="PIRSR" id="PIRSR630616-3"/>
    </source>
</evidence>
<name>F0W3X7_9STRA</name>
<evidence type="ECO:0000256" key="6">
    <source>
        <dbReference type="PIRSR" id="PIRSR630616-1"/>
    </source>
</evidence>
<sequence length="766" mass="86580">MVFTRCMSGEPDHSCPTRRNQCNSDHTVRRGVSNSSSRFRLRHLLKWKIDKNETQATSANGENNPEKTGEIMEEWGQQLLTDVRIDTLEVTKLPNAKTSLIQRCSSAPPMHRQDERSLVSFHQEYAIVKHIGAGSYSTVKRVIHRKSGESYACKIVDKISLSPIDRLALRHELEVLRFVDHDHIMKLYDVIEDDTKCYMVLELVEHGDLFDRVVKQGRVKPAEAQEIAAGLVHALHYCHTNAIIHRDIKPENVLIHREAGVKLCDFGFAKRLKKVSELSADSCGTPGYAAPEILDGKLYGIEVDIFSLGVVIYIILCGYPPFPMKLSQLRAHKFRLRFPSKDWIHIDPSIRELLSKILQVDPANRPKTSDLVSHPWIAKGKEMLDTRKARLYESRTLKDHKRKDKLASALEKKLRATETGSDKCIGVTTVKHENGESVRTKLVLSADGSTLRWQRNASKYEPFRLLSRRALSSFFRRSPSTLSNQITSSQTASQHVDSKSHEGSKLHPFSHLHPALRRLNDLEGFQVQRKPTSKMACHGKCSCPPPKETRTSSANSLPSSPSIRKTFSQVREQVWWKKDLQVALTVDSGRKNDLANPTGKSVCTADLTIQPNDNDSAFSGTVQDQTRGLERASSFVELENITQIQLGNPLLHTDSFHRDEVTQQTFLYTPTGRRECLSAARPSTSCVLSLKTSENAIHLEFTDQDTRDAFSYLIDRLCREQNKAHSESDQNQEEHELKADAHRAPEECFQTGFSSEHQMADNGAIE</sequence>